<evidence type="ECO:0000313" key="2">
    <source>
        <dbReference type="EMBL" id="KAK4012539.1"/>
    </source>
</evidence>
<evidence type="ECO:0000256" key="1">
    <source>
        <dbReference type="SAM" id="SignalP"/>
    </source>
</evidence>
<gene>
    <name evidence="2" type="ORF">OUZ56_024778</name>
</gene>
<reference evidence="2 3" key="1">
    <citation type="journal article" date="2023" name="Nucleic Acids Res.">
        <title>The hologenome of Daphnia magna reveals possible DNA methylation and microbiome-mediated evolution of the host genome.</title>
        <authorList>
            <person name="Chaturvedi A."/>
            <person name="Li X."/>
            <person name="Dhandapani V."/>
            <person name="Marshall H."/>
            <person name="Kissane S."/>
            <person name="Cuenca-Cambronero M."/>
            <person name="Asole G."/>
            <person name="Calvet F."/>
            <person name="Ruiz-Romero M."/>
            <person name="Marangio P."/>
            <person name="Guigo R."/>
            <person name="Rago D."/>
            <person name="Mirbahai L."/>
            <person name="Eastwood N."/>
            <person name="Colbourne J.K."/>
            <person name="Zhou J."/>
            <person name="Mallon E."/>
            <person name="Orsini L."/>
        </authorList>
    </citation>
    <scope>NUCLEOTIDE SEQUENCE [LARGE SCALE GENOMIC DNA]</scope>
    <source>
        <strain evidence="2">LRV0_1</strain>
    </source>
</reference>
<comment type="caution">
    <text evidence="2">The sequence shown here is derived from an EMBL/GenBank/DDBJ whole genome shotgun (WGS) entry which is preliminary data.</text>
</comment>
<feature type="chain" id="PRO_5046183593" evidence="1">
    <location>
        <begin position="26"/>
        <end position="112"/>
    </location>
</feature>
<organism evidence="2 3">
    <name type="scientific">Daphnia magna</name>
    <dbReference type="NCBI Taxonomy" id="35525"/>
    <lineage>
        <taxon>Eukaryota</taxon>
        <taxon>Metazoa</taxon>
        <taxon>Ecdysozoa</taxon>
        <taxon>Arthropoda</taxon>
        <taxon>Crustacea</taxon>
        <taxon>Branchiopoda</taxon>
        <taxon>Diplostraca</taxon>
        <taxon>Cladocera</taxon>
        <taxon>Anomopoda</taxon>
        <taxon>Daphniidae</taxon>
        <taxon>Daphnia</taxon>
    </lineage>
</organism>
<keyword evidence="1" id="KW-0732">Signal</keyword>
<proteinExistence type="predicted"/>
<accession>A0ABQ9ZI02</accession>
<dbReference type="Proteomes" id="UP001234178">
    <property type="component" value="Unassembled WGS sequence"/>
</dbReference>
<feature type="signal peptide" evidence="1">
    <location>
        <begin position="1"/>
        <end position="25"/>
    </location>
</feature>
<name>A0ABQ9ZI02_9CRUS</name>
<protein>
    <submittedName>
        <fullName evidence="2">Uncharacterized protein</fullName>
    </submittedName>
</protein>
<sequence>MFKTVSISLLLMALLANGLPRPTISKESLRNKITPSMTLVFQSLHNAATIKASEQDGPHFVMPELNVGNEFAEDEMTFRVKPEDDFSLDRGIFGDTESGRMPRIVVMPIIAI</sequence>
<evidence type="ECO:0000313" key="3">
    <source>
        <dbReference type="Proteomes" id="UP001234178"/>
    </source>
</evidence>
<keyword evidence="3" id="KW-1185">Reference proteome</keyword>
<dbReference type="EMBL" id="JAOYFB010000004">
    <property type="protein sequence ID" value="KAK4012539.1"/>
    <property type="molecule type" value="Genomic_DNA"/>
</dbReference>